<dbReference type="Proteomes" id="UP001165541">
    <property type="component" value="Unassembled WGS sequence"/>
</dbReference>
<reference evidence="3" key="1">
    <citation type="submission" date="2022-05" db="EMBL/GenBank/DDBJ databases">
        <title>Schlegelella sp. nov., isolated from mangrove soil.</title>
        <authorList>
            <person name="Liu Y."/>
            <person name="Ge X."/>
            <person name="Liu W."/>
        </authorList>
    </citation>
    <scope>NUCLEOTIDE SEQUENCE</scope>
    <source>
        <strain evidence="3">S2-27</strain>
    </source>
</reference>
<dbReference type="Gene3D" id="3.30.530.20">
    <property type="match status" value="1"/>
</dbReference>
<dbReference type="RefSeq" id="WP_251781281.1">
    <property type="nucleotide sequence ID" value="NZ_JAMKFE010000022.1"/>
</dbReference>
<evidence type="ECO:0000256" key="1">
    <source>
        <dbReference type="ARBA" id="ARBA00006817"/>
    </source>
</evidence>
<evidence type="ECO:0000313" key="4">
    <source>
        <dbReference type="Proteomes" id="UP001165541"/>
    </source>
</evidence>
<evidence type="ECO:0000259" key="2">
    <source>
        <dbReference type="Pfam" id="PF08327"/>
    </source>
</evidence>
<dbReference type="CDD" id="cd08891">
    <property type="entry name" value="SRPBCC_CalC"/>
    <property type="match status" value="1"/>
</dbReference>
<dbReference type="InterPro" id="IPR013538">
    <property type="entry name" value="ASHA1/2-like_C"/>
</dbReference>
<feature type="domain" description="Activator of Hsp90 ATPase homologue 1/2-like C-terminal" evidence="2">
    <location>
        <begin position="18"/>
        <end position="153"/>
    </location>
</feature>
<sequence length="174" mass="19896">MNVAVQNILVRKTVTIEAPAAHVFSVFVERIDAWWPRKNRIGRTESFVATIEPRVGGRWYERGDDGSECDWGVVLAWEPPHRLLLSWNIDAQWQYNPSFVTEVEVRFVEQTPEFTRVELEHRKLERYAESAETMRGIFDSEQGWHGTLRALRAEALAQQDCAATGARGGPQAKS</sequence>
<protein>
    <submittedName>
        <fullName evidence="3">SRPBCC family protein</fullName>
    </submittedName>
</protein>
<accession>A0ABT0YWD5</accession>
<dbReference type="InterPro" id="IPR023393">
    <property type="entry name" value="START-like_dom_sf"/>
</dbReference>
<organism evidence="3 4">
    <name type="scientific">Caldimonas mangrovi</name>
    <dbReference type="NCBI Taxonomy" id="2944811"/>
    <lineage>
        <taxon>Bacteria</taxon>
        <taxon>Pseudomonadati</taxon>
        <taxon>Pseudomonadota</taxon>
        <taxon>Betaproteobacteria</taxon>
        <taxon>Burkholderiales</taxon>
        <taxon>Sphaerotilaceae</taxon>
        <taxon>Caldimonas</taxon>
    </lineage>
</organism>
<name>A0ABT0YWD5_9BURK</name>
<keyword evidence="4" id="KW-1185">Reference proteome</keyword>
<dbReference type="Pfam" id="PF08327">
    <property type="entry name" value="AHSA1"/>
    <property type="match status" value="1"/>
</dbReference>
<dbReference type="SUPFAM" id="SSF55961">
    <property type="entry name" value="Bet v1-like"/>
    <property type="match status" value="1"/>
</dbReference>
<evidence type="ECO:0000313" key="3">
    <source>
        <dbReference type="EMBL" id="MCM5682739.1"/>
    </source>
</evidence>
<comment type="caution">
    <text evidence="3">The sequence shown here is derived from an EMBL/GenBank/DDBJ whole genome shotgun (WGS) entry which is preliminary data.</text>
</comment>
<comment type="similarity">
    <text evidence="1">Belongs to the AHA1 family.</text>
</comment>
<proteinExistence type="inferred from homology"/>
<dbReference type="EMBL" id="JAMKFE010000022">
    <property type="protein sequence ID" value="MCM5682739.1"/>
    <property type="molecule type" value="Genomic_DNA"/>
</dbReference>
<gene>
    <name evidence="3" type="ORF">M8A51_24675</name>
</gene>